<evidence type="ECO:0000313" key="3">
    <source>
        <dbReference type="Proteomes" id="UP000487350"/>
    </source>
</evidence>
<keyword evidence="3" id="KW-1185">Reference proteome</keyword>
<dbReference type="EMBL" id="WJBU01000014">
    <property type="protein sequence ID" value="MRD48615.1"/>
    <property type="molecule type" value="Genomic_DNA"/>
</dbReference>
<accession>A0A844AW56</accession>
<gene>
    <name evidence="2" type="ORF">GHT07_15105</name>
</gene>
<dbReference type="PANTHER" id="PTHR43000">
    <property type="entry name" value="DTDP-D-GLUCOSE 4,6-DEHYDRATASE-RELATED"/>
    <property type="match status" value="1"/>
</dbReference>
<dbReference type="InterPro" id="IPR036291">
    <property type="entry name" value="NAD(P)-bd_dom_sf"/>
</dbReference>
<dbReference type="OrthoDB" id="5295702at2"/>
<protein>
    <submittedName>
        <fullName evidence="2">NAD-dependent epimerase/dehydratase family protein</fullName>
    </submittedName>
</protein>
<comment type="caution">
    <text evidence="2">The sequence shown here is derived from an EMBL/GenBank/DDBJ whole genome shotgun (WGS) entry which is preliminary data.</text>
</comment>
<dbReference type="Proteomes" id="UP000487350">
    <property type="component" value="Unassembled WGS sequence"/>
</dbReference>
<dbReference type="SUPFAM" id="SSF51735">
    <property type="entry name" value="NAD(P)-binding Rossmann-fold domains"/>
    <property type="match status" value="1"/>
</dbReference>
<dbReference type="Pfam" id="PF16363">
    <property type="entry name" value="GDP_Man_Dehyd"/>
    <property type="match status" value="1"/>
</dbReference>
<dbReference type="Gene3D" id="3.40.50.720">
    <property type="entry name" value="NAD(P)-binding Rossmann-like Domain"/>
    <property type="match status" value="1"/>
</dbReference>
<name>A0A844AW56_9BURK</name>
<evidence type="ECO:0000259" key="1">
    <source>
        <dbReference type="Pfam" id="PF16363"/>
    </source>
</evidence>
<reference evidence="2 3" key="1">
    <citation type="submission" date="2019-11" db="EMBL/GenBank/DDBJ databases">
        <title>Caenimonas koreensis gen. nov., sp. nov., isolated from activated sludge.</title>
        <authorList>
            <person name="Seung H.R."/>
        </authorList>
    </citation>
    <scope>NUCLEOTIDE SEQUENCE [LARGE SCALE GENOMIC DNA]</scope>
    <source>
        <strain evidence="2 3">EMB320</strain>
    </source>
</reference>
<sequence length="299" mass="32762">MKTLVTGLTGFVGSWCVGRFGQTCDLVDDQGWIDMRDASRVTGALHAIRPDAVVHLAAQSSVAASLQNPQETHEINFGGTRNLLNALASSGFRGRMLYVGSADVYGHTRPGDLPVTEQCAVQPLNPYSLSKLQAESLCIETCRDAAFEIVIARPFNHIGPRQGVQFAISDFARQIVACRDGRRPARLAVGNVDITRDFTDVRDIVHSYELLLEAGHNGEVYNVCSGVERSMREVIGILCAVSGVEVALDIDERRLRPAEQQRMCGSYARLASVTGWAPSIPFEQTLRDIVDYWHAKDSS</sequence>
<feature type="domain" description="NAD(P)-binding" evidence="1">
    <location>
        <begin position="33"/>
        <end position="288"/>
    </location>
</feature>
<proteinExistence type="predicted"/>
<evidence type="ECO:0000313" key="2">
    <source>
        <dbReference type="EMBL" id="MRD48615.1"/>
    </source>
</evidence>
<dbReference type="InterPro" id="IPR016040">
    <property type="entry name" value="NAD(P)-bd_dom"/>
</dbReference>
<organism evidence="2 3">
    <name type="scientific">Caenimonas koreensis DSM 17982</name>
    <dbReference type="NCBI Taxonomy" id="1121255"/>
    <lineage>
        <taxon>Bacteria</taxon>
        <taxon>Pseudomonadati</taxon>
        <taxon>Pseudomonadota</taxon>
        <taxon>Betaproteobacteria</taxon>
        <taxon>Burkholderiales</taxon>
        <taxon>Comamonadaceae</taxon>
        <taxon>Caenimonas</taxon>
    </lineage>
</organism>
<dbReference type="Gene3D" id="3.90.25.10">
    <property type="entry name" value="UDP-galactose 4-epimerase, domain 1"/>
    <property type="match status" value="1"/>
</dbReference>
<dbReference type="AlphaFoldDB" id="A0A844AW56"/>